<reference evidence="3" key="1">
    <citation type="submission" date="2017-06" db="EMBL/GenBank/DDBJ databases">
        <authorList>
            <person name="Varghese N."/>
            <person name="Submissions S."/>
        </authorList>
    </citation>
    <scope>NUCLEOTIDE SEQUENCE [LARGE SCALE GENOMIC DNA]</scope>
    <source>
        <strain evidence="3">DSM 46839</strain>
    </source>
</reference>
<dbReference type="AlphaFoldDB" id="A0A239GTE9"/>
<dbReference type="Proteomes" id="UP000198373">
    <property type="component" value="Unassembled WGS sequence"/>
</dbReference>
<proteinExistence type="predicted"/>
<evidence type="ECO:0000313" key="2">
    <source>
        <dbReference type="EMBL" id="SNS72410.1"/>
    </source>
</evidence>
<organism evidence="2 3">
    <name type="scientific">Geodermatophilus pulveris</name>
    <dbReference type="NCBI Taxonomy" id="1564159"/>
    <lineage>
        <taxon>Bacteria</taxon>
        <taxon>Bacillati</taxon>
        <taxon>Actinomycetota</taxon>
        <taxon>Actinomycetes</taxon>
        <taxon>Geodermatophilales</taxon>
        <taxon>Geodermatophilaceae</taxon>
        <taxon>Geodermatophilus</taxon>
    </lineage>
</organism>
<protein>
    <recommendedName>
        <fullName evidence="4">Smu12A</fullName>
    </recommendedName>
</protein>
<feature type="region of interest" description="Disordered" evidence="1">
    <location>
        <begin position="1"/>
        <end position="44"/>
    </location>
</feature>
<evidence type="ECO:0000313" key="3">
    <source>
        <dbReference type="Proteomes" id="UP000198373"/>
    </source>
</evidence>
<evidence type="ECO:0000256" key="1">
    <source>
        <dbReference type="SAM" id="MobiDB-lite"/>
    </source>
</evidence>
<keyword evidence="3" id="KW-1185">Reference proteome</keyword>
<dbReference type="EMBL" id="FZOO01000007">
    <property type="protein sequence ID" value="SNS72410.1"/>
    <property type="molecule type" value="Genomic_DNA"/>
</dbReference>
<gene>
    <name evidence="2" type="ORF">SAMN06893096_10751</name>
</gene>
<dbReference type="RefSeq" id="WP_089306329.1">
    <property type="nucleotide sequence ID" value="NZ_FZOO01000007.1"/>
</dbReference>
<sequence length="208" mass="22351">MHAHHHRSSDTPFGGMRGGWRGPGGRGRGPGGRGRGADAPPPVDRAEVAGWFAGRLPDGWFTGPAELVVDRDEITVVGTLAEPEVGEGDPAAARAGRIARFREETREQRMAVADAAQARYGRSVAWGAACGDVREVFTNLSVPVMTRLRQGERLVLDTLVDAGVARSRSEALAWAVRLVAQHTEDWLGELRAAMASVEEVRTRGPQVD</sequence>
<evidence type="ECO:0008006" key="4">
    <source>
        <dbReference type="Google" id="ProtNLM"/>
    </source>
</evidence>
<dbReference type="OrthoDB" id="3290566at2"/>
<accession>A0A239GTE9</accession>
<name>A0A239GTE9_9ACTN</name>
<feature type="compositionally biased region" description="Gly residues" evidence="1">
    <location>
        <begin position="15"/>
        <end position="34"/>
    </location>
</feature>